<reference evidence="1" key="2">
    <citation type="submission" date="2021-04" db="EMBL/GenBank/DDBJ databases">
        <title>Genome-wide patterns of bracovirus chromosomal integration into multiple host tissues during parasitism.</title>
        <authorList>
            <person name="Chebbi M.A.C."/>
        </authorList>
    </citation>
    <scope>NUCLEOTIDE SEQUENCE</scope>
    <source>
        <tissue evidence="1">Whole body</tissue>
    </source>
</reference>
<dbReference type="Proteomes" id="UP000729913">
    <property type="component" value="Unassembled WGS sequence"/>
</dbReference>
<reference evidence="1" key="1">
    <citation type="submission" date="2020-03" db="EMBL/GenBank/DDBJ databases">
        <authorList>
            <person name="Chebbi M.A."/>
            <person name="Drezen J.M."/>
        </authorList>
    </citation>
    <scope>NUCLEOTIDE SEQUENCE</scope>
    <source>
        <tissue evidence="1">Whole body</tissue>
    </source>
</reference>
<name>A0A8J5QWS1_9HYME</name>
<evidence type="ECO:0000313" key="2">
    <source>
        <dbReference type="Proteomes" id="UP000729913"/>
    </source>
</evidence>
<dbReference type="OrthoDB" id="8035741at2759"/>
<comment type="caution">
    <text evidence="1">The sequence shown here is derived from an EMBL/GenBank/DDBJ whole genome shotgun (WGS) entry which is preliminary data.</text>
</comment>
<protein>
    <submittedName>
        <fullName evidence="1">Uncharacterized protein</fullName>
    </submittedName>
</protein>
<evidence type="ECO:0000313" key="1">
    <source>
        <dbReference type="EMBL" id="KAG8036070.1"/>
    </source>
</evidence>
<accession>A0A8J5QWS1</accession>
<dbReference type="EMBL" id="JAAOIC020000049">
    <property type="protein sequence ID" value="KAG8036070.1"/>
    <property type="molecule type" value="Genomic_DNA"/>
</dbReference>
<proteinExistence type="predicted"/>
<dbReference type="AlphaFoldDB" id="A0A8J5QWS1"/>
<keyword evidence="2" id="KW-1185">Reference proteome</keyword>
<sequence>MAEDQKESKKDMECDENLPAVVADAQRKAYYLDKNIKNLTHNTLETIYEEYDLMSSKKFKRLIDFTTKAAKLAKVNKRTNKIKRLFGSKTHMKSKLSQSSIQALVKKLDSILAQAATEQQ</sequence>
<gene>
    <name evidence="1" type="ORF">G9C98_004649</name>
</gene>
<organism evidence="1 2">
    <name type="scientific">Cotesia typhae</name>
    <dbReference type="NCBI Taxonomy" id="2053667"/>
    <lineage>
        <taxon>Eukaryota</taxon>
        <taxon>Metazoa</taxon>
        <taxon>Ecdysozoa</taxon>
        <taxon>Arthropoda</taxon>
        <taxon>Hexapoda</taxon>
        <taxon>Insecta</taxon>
        <taxon>Pterygota</taxon>
        <taxon>Neoptera</taxon>
        <taxon>Endopterygota</taxon>
        <taxon>Hymenoptera</taxon>
        <taxon>Apocrita</taxon>
        <taxon>Ichneumonoidea</taxon>
        <taxon>Braconidae</taxon>
        <taxon>Microgastrinae</taxon>
        <taxon>Cotesia</taxon>
    </lineage>
</organism>